<dbReference type="EMBL" id="LAVV01009715">
    <property type="protein sequence ID" value="KNZ50117.1"/>
    <property type="molecule type" value="Genomic_DNA"/>
</dbReference>
<evidence type="ECO:0000259" key="2">
    <source>
        <dbReference type="PROSITE" id="PS50158"/>
    </source>
</evidence>
<organism evidence="3 4">
    <name type="scientific">Puccinia sorghi</name>
    <dbReference type="NCBI Taxonomy" id="27349"/>
    <lineage>
        <taxon>Eukaryota</taxon>
        <taxon>Fungi</taxon>
        <taxon>Dikarya</taxon>
        <taxon>Basidiomycota</taxon>
        <taxon>Pucciniomycotina</taxon>
        <taxon>Pucciniomycetes</taxon>
        <taxon>Pucciniales</taxon>
        <taxon>Pucciniaceae</taxon>
        <taxon>Puccinia</taxon>
    </lineage>
</organism>
<comment type="caution">
    <text evidence="3">The sequence shown here is derived from an EMBL/GenBank/DDBJ whole genome shotgun (WGS) entry which is preliminary data.</text>
</comment>
<keyword evidence="4" id="KW-1185">Reference proteome</keyword>
<keyword evidence="1" id="KW-0479">Metal-binding</keyword>
<sequence>MDLGVFWKKCVEGTCECAVVVCCALRVLDDNMWNGDGPMLLSVLHVFLSPPGDESHTQPWQSCLQLPQEAGTARREDYYPLIMRLKAVLRHLSATGMARKKSRKRTSGTPADRIGKHQEMINAKTPALSGFVRGHWNLAGGEPMIARELRSSTKFASQIGVVCVQGDYFIHHFSVARRVSGLSDKQLITCCQVVYMLTSTKRPNYSVGLQAWSDQSSEPRLITKSHLHDYCCEFLTFRVEFVCYLFFETPLNLSFPCERDILLWTYTSIKLAPSSEAESGEHSPFPLSNPAFKTLPPNAATLSSPPSGLCTLKLCFHCGQAGHVSHGCSNENRKSQGCQQSFSSAWISELQSKINSIRCGAYIGEGVAAGLSSCCR</sequence>
<dbReference type="PROSITE" id="PS50158">
    <property type="entry name" value="ZF_CCHC"/>
    <property type="match status" value="1"/>
</dbReference>
<keyword evidence="1" id="KW-0863">Zinc-finger</keyword>
<name>A0A0L6UPC8_9BASI</name>
<evidence type="ECO:0000313" key="4">
    <source>
        <dbReference type="Proteomes" id="UP000037035"/>
    </source>
</evidence>
<dbReference type="GO" id="GO:0003676">
    <property type="term" value="F:nucleic acid binding"/>
    <property type="evidence" value="ECO:0007669"/>
    <property type="project" value="InterPro"/>
</dbReference>
<dbReference type="AlphaFoldDB" id="A0A0L6UPC8"/>
<gene>
    <name evidence="3" type="ORF">VP01_4592g1</name>
</gene>
<reference evidence="3 4" key="1">
    <citation type="submission" date="2015-08" db="EMBL/GenBank/DDBJ databases">
        <title>Next Generation Sequencing and Analysis of the Genome of Puccinia sorghi L Schw, the Causal Agent of Maize Common Rust.</title>
        <authorList>
            <person name="Rochi L."/>
            <person name="Burguener G."/>
            <person name="Darino M."/>
            <person name="Turjanski A."/>
            <person name="Kreff E."/>
            <person name="Dieguez M.J."/>
            <person name="Sacco F."/>
        </authorList>
    </citation>
    <scope>NUCLEOTIDE SEQUENCE [LARGE SCALE GENOMIC DNA]</scope>
    <source>
        <strain evidence="3 4">RO10H11247</strain>
    </source>
</reference>
<accession>A0A0L6UPC8</accession>
<keyword evidence="1" id="KW-0862">Zinc</keyword>
<dbReference type="InterPro" id="IPR001878">
    <property type="entry name" value="Znf_CCHC"/>
</dbReference>
<proteinExistence type="predicted"/>
<evidence type="ECO:0000256" key="1">
    <source>
        <dbReference type="PROSITE-ProRule" id="PRU00047"/>
    </source>
</evidence>
<protein>
    <recommendedName>
        <fullName evidence="2">CCHC-type domain-containing protein</fullName>
    </recommendedName>
</protein>
<dbReference type="VEuPathDB" id="FungiDB:VP01_4592g1"/>
<dbReference type="GO" id="GO:0008270">
    <property type="term" value="F:zinc ion binding"/>
    <property type="evidence" value="ECO:0007669"/>
    <property type="project" value="UniProtKB-KW"/>
</dbReference>
<evidence type="ECO:0000313" key="3">
    <source>
        <dbReference type="EMBL" id="KNZ50117.1"/>
    </source>
</evidence>
<dbReference type="Proteomes" id="UP000037035">
    <property type="component" value="Unassembled WGS sequence"/>
</dbReference>
<feature type="domain" description="CCHC-type" evidence="2">
    <location>
        <begin position="315"/>
        <end position="330"/>
    </location>
</feature>